<keyword evidence="8" id="KW-1185">Reference proteome</keyword>
<evidence type="ECO:0000256" key="1">
    <source>
        <dbReference type="ARBA" id="ARBA00001968"/>
    </source>
</evidence>
<proteinExistence type="inferred from homology"/>
<dbReference type="OrthoDB" id="9807767at2"/>
<comment type="caution">
    <text evidence="6">Lacks conserved residue(s) required for the propagation of feature annotation.</text>
</comment>
<comment type="similarity">
    <text evidence="6">Belongs to the Maf family. YhdE subfamily.</text>
</comment>
<dbReference type="HAMAP" id="MF_00528">
    <property type="entry name" value="Maf"/>
    <property type="match status" value="1"/>
</dbReference>
<dbReference type="SUPFAM" id="SSF52972">
    <property type="entry name" value="ITPase-like"/>
    <property type="match status" value="1"/>
</dbReference>
<dbReference type="EC" id="3.6.1.9" evidence="6"/>
<feature type="site" description="Important for substrate specificity" evidence="6">
    <location>
        <position position="11"/>
    </location>
</feature>
<dbReference type="CDD" id="cd00555">
    <property type="entry name" value="Maf"/>
    <property type="match status" value="1"/>
</dbReference>
<dbReference type="InterPro" id="IPR003697">
    <property type="entry name" value="Maf-like"/>
</dbReference>
<comment type="catalytic activity">
    <reaction evidence="6">
        <text>dTTP + H2O = dTMP + diphosphate + H(+)</text>
        <dbReference type="Rhea" id="RHEA:28534"/>
        <dbReference type="ChEBI" id="CHEBI:15377"/>
        <dbReference type="ChEBI" id="CHEBI:15378"/>
        <dbReference type="ChEBI" id="CHEBI:33019"/>
        <dbReference type="ChEBI" id="CHEBI:37568"/>
        <dbReference type="ChEBI" id="CHEBI:63528"/>
        <dbReference type="EC" id="3.6.1.9"/>
    </reaction>
</comment>
<evidence type="ECO:0000313" key="8">
    <source>
        <dbReference type="Proteomes" id="UP000075531"/>
    </source>
</evidence>
<feature type="active site" description="Proton acceptor" evidence="6">
    <location>
        <position position="69"/>
    </location>
</feature>
<dbReference type="GO" id="GO:0036218">
    <property type="term" value="F:dTTP diphosphatase activity"/>
    <property type="evidence" value="ECO:0007669"/>
    <property type="project" value="RHEA"/>
</dbReference>
<dbReference type="GO" id="GO:0036221">
    <property type="term" value="F:UTP diphosphatase activity"/>
    <property type="evidence" value="ECO:0007669"/>
    <property type="project" value="RHEA"/>
</dbReference>
<name>A0A151B3K5_9CLOT</name>
<comment type="function">
    <text evidence="6">Nucleoside triphosphate pyrophosphatase that hydrolyzes dTTP and UTP. May have a dual role in cell division arrest and in preventing the incorporation of modified nucleotides into cellular nucleic acids.</text>
</comment>
<dbReference type="RefSeq" id="WP_066824910.1">
    <property type="nucleotide sequence ID" value="NZ_LTBA01000015.1"/>
</dbReference>
<dbReference type="STRING" id="1121338.CLTEP_15240"/>
<dbReference type="Gene3D" id="3.90.950.10">
    <property type="match status" value="1"/>
</dbReference>
<accession>A0A151B3K5</accession>
<dbReference type="GO" id="GO:0009117">
    <property type="term" value="P:nucleotide metabolic process"/>
    <property type="evidence" value="ECO:0007669"/>
    <property type="project" value="UniProtKB-KW"/>
</dbReference>
<protein>
    <recommendedName>
        <fullName evidence="6">dTTP/UTP pyrophosphatase</fullName>
        <shortName evidence="6">dTTPase/UTPase</shortName>
        <ecNumber evidence="6">3.6.1.9</ecNumber>
    </recommendedName>
    <alternativeName>
        <fullName evidence="6">Nucleoside triphosphate pyrophosphatase</fullName>
    </alternativeName>
    <alternativeName>
        <fullName evidence="6">Nucleotide pyrophosphatase</fullName>
        <shortName evidence="6">Nucleotide PPase</shortName>
    </alternativeName>
</protein>
<evidence type="ECO:0000256" key="3">
    <source>
        <dbReference type="ARBA" id="ARBA00022490"/>
    </source>
</evidence>
<dbReference type="InterPro" id="IPR029001">
    <property type="entry name" value="ITPase-like_fam"/>
</dbReference>
<dbReference type="PATRIC" id="fig|1121338.3.peg.1569"/>
<dbReference type="EMBL" id="LTBA01000015">
    <property type="protein sequence ID" value="KYH34476.1"/>
    <property type="molecule type" value="Genomic_DNA"/>
</dbReference>
<keyword evidence="4 6" id="KW-0378">Hydrolase</keyword>
<dbReference type="PANTHER" id="PTHR43213:SF5">
    <property type="entry name" value="BIFUNCTIONAL DTTP_UTP PYROPHOSPHATASE_METHYLTRANSFERASE PROTEIN-RELATED"/>
    <property type="match status" value="1"/>
</dbReference>
<dbReference type="PANTHER" id="PTHR43213">
    <property type="entry name" value="BIFUNCTIONAL DTTP/UTP PYROPHOSPHATASE/METHYLTRANSFERASE PROTEIN-RELATED"/>
    <property type="match status" value="1"/>
</dbReference>
<reference evidence="7 8" key="1">
    <citation type="submission" date="2016-02" db="EMBL/GenBank/DDBJ databases">
        <title>Genome sequence of Clostridium tepidiprofundi DSM 19306.</title>
        <authorList>
            <person name="Poehlein A."/>
            <person name="Daniel R."/>
        </authorList>
    </citation>
    <scope>NUCLEOTIDE SEQUENCE [LARGE SCALE GENOMIC DNA]</scope>
    <source>
        <strain evidence="7 8">DSM 19306</strain>
    </source>
</reference>
<dbReference type="AlphaFoldDB" id="A0A151B3K5"/>
<organism evidence="7 8">
    <name type="scientific">Clostridium tepidiprofundi DSM 19306</name>
    <dbReference type="NCBI Taxonomy" id="1121338"/>
    <lineage>
        <taxon>Bacteria</taxon>
        <taxon>Bacillati</taxon>
        <taxon>Bacillota</taxon>
        <taxon>Clostridia</taxon>
        <taxon>Eubacteriales</taxon>
        <taxon>Clostridiaceae</taxon>
        <taxon>Clostridium</taxon>
    </lineage>
</organism>
<sequence>MDIILASASPRRKELLDQIGVSFKVIPSKVDENFDMLKGTIESKVEELAYIKAKEVAQKVNKGLILGADTIVVIDEEILGKPLNDEDAFNMLSRLSGREHKVITGIALIDVDNNRHRVTHESTKVIFDTLTKERIIEYIKTGEPNGKAGAYAIQGRAAVFVKKIEGCYFNVVGLPISKVNSILKEFGIDVL</sequence>
<keyword evidence="3 6" id="KW-0963">Cytoplasm</keyword>
<evidence type="ECO:0000256" key="2">
    <source>
        <dbReference type="ARBA" id="ARBA00004496"/>
    </source>
</evidence>
<dbReference type="Pfam" id="PF02545">
    <property type="entry name" value="Maf"/>
    <property type="match status" value="1"/>
</dbReference>
<evidence type="ECO:0000256" key="4">
    <source>
        <dbReference type="ARBA" id="ARBA00022801"/>
    </source>
</evidence>
<dbReference type="FunFam" id="3.90.950.10:FF:000005">
    <property type="entry name" value="7-methyl-GTP pyrophosphatase"/>
    <property type="match status" value="1"/>
</dbReference>
<evidence type="ECO:0000256" key="6">
    <source>
        <dbReference type="HAMAP-Rule" id="MF_00528"/>
    </source>
</evidence>
<comment type="subcellular location">
    <subcellularLocation>
        <location evidence="2 6">Cytoplasm</location>
    </subcellularLocation>
</comment>
<keyword evidence="5 6" id="KW-0546">Nucleotide metabolism</keyword>
<dbReference type="NCBIfam" id="TIGR00172">
    <property type="entry name" value="maf"/>
    <property type="match status" value="1"/>
</dbReference>
<dbReference type="GO" id="GO:0005737">
    <property type="term" value="C:cytoplasm"/>
    <property type="evidence" value="ECO:0007669"/>
    <property type="project" value="UniProtKB-SubCell"/>
</dbReference>
<evidence type="ECO:0000313" key="7">
    <source>
        <dbReference type="EMBL" id="KYH34476.1"/>
    </source>
</evidence>
<feature type="site" description="Important for substrate specificity" evidence="6">
    <location>
        <position position="154"/>
    </location>
</feature>
<evidence type="ECO:0000256" key="5">
    <source>
        <dbReference type="ARBA" id="ARBA00023080"/>
    </source>
</evidence>
<dbReference type="Proteomes" id="UP000075531">
    <property type="component" value="Unassembled WGS sequence"/>
</dbReference>
<feature type="site" description="Important for substrate specificity" evidence="6">
    <location>
        <position position="70"/>
    </location>
</feature>
<dbReference type="PIRSF" id="PIRSF006305">
    <property type="entry name" value="Maf"/>
    <property type="match status" value="1"/>
</dbReference>
<comment type="caution">
    <text evidence="7">The sequence shown here is derived from an EMBL/GenBank/DDBJ whole genome shotgun (WGS) entry which is preliminary data.</text>
</comment>
<comment type="cofactor">
    <cofactor evidence="1 6">
        <name>a divalent metal cation</name>
        <dbReference type="ChEBI" id="CHEBI:60240"/>
    </cofactor>
</comment>
<gene>
    <name evidence="7" type="primary">maf</name>
    <name evidence="7" type="ORF">CLTEP_15240</name>
</gene>
<comment type="catalytic activity">
    <reaction evidence="6">
        <text>UTP + H2O = UMP + diphosphate + H(+)</text>
        <dbReference type="Rhea" id="RHEA:29395"/>
        <dbReference type="ChEBI" id="CHEBI:15377"/>
        <dbReference type="ChEBI" id="CHEBI:15378"/>
        <dbReference type="ChEBI" id="CHEBI:33019"/>
        <dbReference type="ChEBI" id="CHEBI:46398"/>
        <dbReference type="ChEBI" id="CHEBI:57865"/>
        <dbReference type="EC" id="3.6.1.9"/>
    </reaction>
</comment>